<protein>
    <submittedName>
        <fullName evidence="2">FkbM family methyltransferase</fullName>
    </submittedName>
</protein>
<dbReference type="Gene3D" id="3.40.50.150">
    <property type="entry name" value="Vaccinia Virus protein VP39"/>
    <property type="match status" value="1"/>
</dbReference>
<dbReference type="PANTHER" id="PTHR36973:SF4">
    <property type="entry name" value="NODULATION PROTEIN"/>
    <property type="match status" value="1"/>
</dbReference>
<dbReference type="RefSeq" id="WP_330927851.1">
    <property type="nucleotide sequence ID" value="NZ_CP119075.1"/>
</dbReference>
<organism evidence="2 3">
    <name type="scientific">Synoicihabitans lomoniglobus</name>
    <dbReference type="NCBI Taxonomy" id="2909285"/>
    <lineage>
        <taxon>Bacteria</taxon>
        <taxon>Pseudomonadati</taxon>
        <taxon>Verrucomicrobiota</taxon>
        <taxon>Opitutia</taxon>
        <taxon>Opitutales</taxon>
        <taxon>Opitutaceae</taxon>
        <taxon>Synoicihabitans</taxon>
    </lineage>
</organism>
<dbReference type="PANTHER" id="PTHR36973">
    <property type="entry name" value="SLL1456 PROTEIN-RELATED"/>
    <property type="match status" value="1"/>
</dbReference>
<accession>A0AAF0CQT9</accession>
<keyword evidence="3" id="KW-1185">Reference proteome</keyword>
<reference evidence="2" key="1">
    <citation type="submission" date="2023-03" db="EMBL/GenBank/DDBJ databases">
        <title>Lomoglobus Profundus gen. nov., sp. nov., a novel member of the phylum Verrucomicrobia, isolated from deep-marine sediment of South China Sea.</title>
        <authorList>
            <person name="Ahmad T."/>
            <person name="Ishaq S.E."/>
            <person name="Wang F."/>
        </authorList>
    </citation>
    <scope>NUCLEOTIDE SEQUENCE</scope>
    <source>
        <strain evidence="2">LMO-M01</strain>
    </source>
</reference>
<keyword evidence="2" id="KW-0489">Methyltransferase</keyword>
<dbReference type="AlphaFoldDB" id="A0AAF0CQT9"/>
<sequence length="240" mass="26867">MIKIINKLLGIFKVEVRRAQARPLKVLQGLLENQSRPIILDIGAHHGGSVRDYRQHFPDATIHAFEPSPEIYNILKKSTASDPSVSAHQLALSDQVGQLDFHLNRDSFTNSLLQIDDLAGDAWGDDVYRAKSVKSVDVSTLDTLCSQGVFDRITILKIDVQGAELKVLRGGKGLFENGKVGMVYCEIVLVPTYQGQGDYIEILDFMNGHGYSLYGIYDPWRKGNRLLQFDALFVNSRDFI</sequence>
<dbReference type="GO" id="GO:0008171">
    <property type="term" value="F:O-methyltransferase activity"/>
    <property type="evidence" value="ECO:0007669"/>
    <property type="project" value="TreeGrafter"/>
</dbReference>
<evidence type="ECO:0000313" key="2">
    <source>
        <dbReference type="EMBL" id="WED66348.1"/>
    </source>
</evidence>
<dbReference type="EMBL" id="CP119075">
    <property type="protein sequence ID" value="WED66348.1"/>
    <property type="molecule type" value="Genomic_DNA"/>
</dbReference>
<dbReference type="InterPro" id="IPR029063">
    <property type="entry name" value="SAM-dependent_MTases_sf"/>
</dbReference>
<dbReference type="NCBIfam" id="TIGR01444">
    <property type="entry name" value="fkbM_fam"/>
    <property type="match status" value="1"/>
</dbReference>
<feature type="domain" description="Methyltransferase FkbM" evidence="1">
    <location>
        <begin position="41"/>
        <end position="213"/>
    </location>
</feature>
<dbReference type="GO" id="GO:0032259">
    <property type="term" value="P:methylation"/>
    <property type="evidence" value="ECO:0007669"/>
    <property type="project" value="UniProtKB-KW"/>
</dbReference>
<proteinExistence type="predicted"/>
<dbReference type="KEGG" id="slom:PXH66_05745"/>
<gene>
    <name evidence="2" type="ORF">PXH66_05745</name>
</gene>
<dbReference type="SUPFAM" id="SSF53335">
    <property type="entry name" value="S-adenosyl-L-methionine-dependent methyltransferases"/>
    <property type="match status" value="1"/>
</dbReference>
<evidence type="ECO:0000313" key="3">
    <source>
        <dbReference type="Proteomes" id="UP001218638"/>
    </source>
</evidence>
<name>A0AAF0CQT9_9BACT</name>
<dbReference type="Proteomes" id="UP001218638">
    <property type="component" value="Chromosome"/>
</dbReference>
<dbReference type="Pfam" id="PF05050">
    <property type="entry name" value="Methyltransf_21"/>
    <property type="match status" value="1"/>
</dbReference>
<keyword evidence="2" id="KW-0808">Transferase</keyword>
<dbReference type="InterPro" id="IPR053188">
    <property type="entry name" value="FkbM_Methyltransferase"/>
</dbReference>
<evidence type="ECO:0000259" key="1">
    <source>
        <dbReference type="Pfam" id="PF05050"/>
    </source>
</evidence>
<dbReference type="InterPro" id="IPR006342">
    <property type="entry name" value="FkbM_mtfrase"/>
</dbReference>